<evidence type="ECO:0000256" key="1">
    <source>
        <dbReference type="SAM" id="Phobius"/>
    </source>
</evidence>
<proteinExistence type="predicted"/>
<keyword evidence="1" id="KW-0812">Transmembrane</keyword>
<dbReference type="GeneID" id="10795842"/>
<dbReference type="AlphaFoldDB" id="F8D7Q7"/>
<dbReference type="eggNOG" id="arCOG14150">
    <property type="taxonomic scope" value="Archaea"/>
</dbReference>
<evidence type="ECO:0000313" key="2">
    <source>
        <dbReference type="EMBL" id="AEH35505.1"/>
    </source>
</evidence>
<protein>
    <submittedName>
        <fullName evidence="2">Uncharacterized protein</fullName>
    </submittedName>
</protein>
<dbReference type="Proteomes" id="UP000006794">
    <property type="component" value="Chromosome"/>
</dbReference>
<organism evidence="2 3">
    <name type="scientific">Halopiger xanaduensis (strain DSM 18323 / JCM 14033 / SH-6)</name>
    <dbReference type="NCBI Taxonomy" id="797210"/>
    <lineage>
        <taxon>Archaea</taxon>
        <taxon>Methanobacteriati</taxon>
        <taxon>Methanobacteriota</taxon>
        <taxon>Stenosarchaea group</taxon>
        <taxon>Halobacteria</taxon>
        <taxon>Halobacteriales</taxon>
        <taxon>Natrialbaceae</taxon>
        <taxon>Halopiger</taxon>
    </lineage>
</organism>
<sequence length="66" mass="6573">MNDTAVIGGCMLLTMLAAGFVGLLTGSYATVFAGTPVGFAVYLAVGIGNVLGAIVRAFRSGYRAGA</sequence>
<keyword evidence="3" id="KW-1185">Reference proteome</keyword>
<dbReference type="HOGENOM" id="CLU_2820775_0_0_2"/>
<evidence type="ECO:0000313" key="3">
    <source>
        <dbReference type="Proteomes" id="UP000006794"/>
    </source>
</evidence>
<dbReference type="RefSeq" id="WP_013878405.1">
    <property type="nucleotide sequence ID" value="NC_015666.1"/>
</dbReference>
<keyword evidence="1" id="KW-1133">Transmembrane helix</keyword>
<keyword evidence="1" id="KW-0472">Membrane</keyword>
<dbReference type="EMBL" id="CP002839">
    <property type="protein sequence ID" value="AEH35505.1"/>
    <property type="molecule type" value="Genomic_DNA"/>
</dbReference>
<reference evidence="2 3" key="1">
    <citation type="journal article" date="2012" name="Stand. Genomic Sci.">
        <title>Complete genome sequence of Halopiger xanaduensis type strain (SH-6(T)).</title>
        <authorList>
            <person name="Anderson I."/>
            <person name="Tindall B.J."/>
            <person name="Rohde M."/>
            <person name="Lucas S."/>
            <person name="Han J."/>
            <person name="Lapidus A."/>
            <person name="Cheng J.F."/>
            <person name="Goodwin L."/>
            <person name="Pitluck S."/>
            <person name="Peters L."/>
            <person name="Pati A."/>
            <person name="Mikhailova N."/>
            <person name="Pagani I."/>
            <person name="Teshima H."/>
            <person name="Han C."/>
            <person name="Tapia R."/>
            <person name="Land M."/>
            <person name="Woyke T."/>
            <person name="Klenk H.P."/>
            <person name="Kyrpides N."/>
            <person name="Ivanova N."/>
        </authorList>
    </citation>
    <scope>NUCLEOTIDE SEQUENCE [LARGE SCALE GENOMIC DNA]</scope>
    <source>
        <strain evidence="3">DSM 18323 / JCM 14033 / SH-6</strain>
    </source>
</reference>
<accession>F8D7Q7</accession>
<dbReference type="KEGG" id="hxa:Halxa_0866"/>
<dbReference type="STRING" id="797210.Halxa_0866"/>
<name>F8D7Q7_HALXS</name>
<feature type="transmembrane region" description="Helical" evidence="1">
    <location>
        <begin position="39"/>
        <end position="58"/>
    </location>
</feature>
<gene>
    <name evidence="2" type="ordered locus">Halxa_0866</name>
</gene>
<dbReference type="OrthoDB" id="206469at2157"/>